<dbReference type="PROSITE" id="PS50095">
    <property type="entry name" value="PLAT"/>
    <property type="match status" value="1"/>
</dbReference>
<gene>
    <name evidence="3" type="ORF">RJ640_009851</name>
</gene>
<dbReference type="InterPro" id="IPR036392">
    <property type="entry name" value="PLAT/LH2_dom_sf"/>
</dbReference>
<dbReference type="AlphaFoldDB" id="A0AA88QV80"/>
<accession>A0AA88QV80</accession>
<reference evidence="3" key="1">
    <citation type="submission" date="2022-12" db="EMBL/GenBank/DDBJ databases">
        <title>Draft genome assemblies for two species of Escallonia (Escalloniales).</title>
        <authorList>
            <person name="Chanderbali A."/>
            <person name="Dervinis C."/>
            <person name="Anghel I."/>
            <person name="Soltis D."/>
            <person name="Soltis P."/>
            <person name="Zapata F."/>
        </authorList>
    </citation>
    <scope>NUCLEOTIDE SEQUENCE</scope>
    <source>
        <strain evidence="3">UCBG92.1500</strain>
        <tissue evidence="3">Leaf</tissue>
    </source>
</reference>
<keyword evidence="4" id="KW-1185">Reference proteome</keyword>
<evidence type="ECO:0000259" key="2">
    <source>
        <dbReference type="PROSITE" id="PS50095"/>
    </source>
</evidence>
<dbReference type="Proteomes" id="UP001187471">
    <property type="component" value="Unassembled WGS sequence"/>
</dbReference>
<organism evidence="3 4">
    <name type="scientific">Escallonia rubra</name>
    <dbReference type="NCBI Taxonomy" id="112253"/>
    <lineage>
        <taxon>Eukaryota</taxon>
        <taxon>Viridiplantae</taxon>
        <taxon>Streptophyta</taxon>
        <taxon>Embryophyta</taxon>
        <taxon>Tracheophyta</taxon>
        <taxon>Spermatophyta</taxon>
        <taxon>Magnoliopsida</taxon>
        <taxon>eudicotyledons</taxon>
        <taxon>Gunneridae</taxon>
        <taxon>Pentapetalae</taxon>
        <taxon>asterids</taxon>
        <taxon>campanulids</taxon>
        <taxon>Escalloniales</taxon>
        <taxon>Escalloniaceae</taxon>
        <taxon>Escallonia</taxon>
    </lineage>
</organism>
<comment type="caution">
    <text evidence="1">Lacks conserved residue(s) required for the propagation of feature annotation.</text>
</comment>
<protein>
    <recommendedName>
        <fullName evidence="2">PLAT domain-containing protein</fullName>
    </recommendedName>
</protein>
<dbReference type="SMART" id="SM00308">
    <property type="entry name" value="LH2"/>
    <property type="match status" value="1"/>
</dbReference>
<dbReference type="EMBL" id="JAVXUO010002767">
    <property type="protein sequence ID" value="KAK2969905.1"/>
    <property type="molecule type" value="Genomic_DNA"/>
</dbReference>
<sequence>MQRGLYFGLTHLTGFSRYFDVSTGDLGPLPFIDFNRLQLKRVVRAAPTVAGVSDNLVKAAAEKPVKFKVRAAITVRNKHKEDLKETFVKQAPKKSKPAVLKDWSKKSNVKAERVNYSAEFMVDSNFGMPGAITVTNKHQKEFFMESITIEGFACGPVHFPCNS</sequence>
<dbReference type="InterPro" id="IPR001024">
    <property type="entry name" value="PLAT/LH2_dom"/>
</dbReference>
<name>A0AA88QV80_9ASTE</name>
<dbReference type="Gene3D" id="2.60.60.20">
    <property type="entry name" value="PLAT/LH2 domain"/>
    <property type="match status" value="1"/>
</dbReference>
<dbReference type="SUPFAM" id="SSF49723">
    <property type="entry name" value="Lipase/lipooxygenase domain (PLAT/LH2 domain)"/>
    <property type="match status" value="1"/>
</dbReference>
<evidence type="ECO:0000313" key="3">
    <source>
        <dbReference type="EMBL" id="KAK2969905.1"/>
    </source>
</evidence>
<comment type="caution">
    <text evidence="3">The sequence shown here is derived from an EMBL/GenBank/DDBJ whole genome shotgun (WGS) entry which is preliminary data.</text>
</comment>
<dbReference type="Pfam" id="PF01477">
    <property type="entry name" value="PLAT"/>
    <property type="match status" value="1"/>
</dbReference>
<feature type="domain" description="PLAT" evidence="2">
    <location>
        <begin position="65"/>
        <end position="163"/>
    </location>
</feature>
<proteinExistence type="predicted"/>
<evidence type="ECO:0000256" key="1">
    <source>
        <dbReference type="PROSITE-ProRule" id="PRU00152"/>
    </source>
</evidence>
<evidence type="ECO:0000313" key="4">
    <source>
        <dbReference type="Proteomes" id="UP001187471"/>
    </source>
</evidence>